<dbReference type="EMBL" id="BAAAPU010000008">
    <property type="protein sequence ID" value="GAA1984924.1"/>
    <property type="molecule type" value="Genomic_DNA"/>
</dbReference>
<dbReference type="SUPFAM" id="SSF75005">
    <property type="entry name" value="Arabinanase/levansucrase/invertase"/>
    <property type="match status" value="1"/>
</dbReference>
<evidence type="ECO:0000256" key="1">
    <source>
        <dbReference type="ARBA" id="ARBA00009902"/>
    </source>
</evidence>
<dbReference type="PANTHER" id="PTHR43101">
    <property type="entry name" value="BETA-FRUCTOSIDASE"/>
    <property type="match status" value="1"/>
</dbReference>
<dbReference type="CDD" id="cd08996">
    <property type="entry name" value="GH32_FFase"/>
    <property type="match status" value="1"/>
</dbReference>
<sequence length="412" mass="44049">MRPAFHFTAERGWINDPHGITVRDGTYHAFYQYVPDSTVWAPGCHWGHATGPDLLSLAPLPVAIAPGDGDDGIWTGSLVTGDDGEARIFYTSTTLPDLGIGRIRVATPRDDDWVSWEKGAVVVDAPADLDLVAFRDPFVVRDPDAWRMFVGAGAADGTAMALSYRSDDLDTWSYEGVALQRSKGVRDLVWLGALWECPQVIAIEGVHAMVSSVWDADVLHYAGYALGSYATGRFDARTWGRLTYGPSYYAPSFFRDTDGRPCVLFWMRGVEDIGAGWAGAHSVPYVLGVDGDRLTAAPHPDLERYRADPVVDGVVPGLAADVEWSASEGATLVVTSAGQPVVELRAGEGLLEARAGAQAWQMPFDGGDVRVVLDAQVVEISCASGVLGLTGAPAGDSLHVLAADATVHPLAR</sequence>
<evidence type="ECO:0000256" key="4">
    <source>
        <dbReference type="ARBA" id="ARBA00023295"/>
    </source>
</evidence>
<dbReference type="Proteomes" id="UP001500013">
    <property type="component" value="Unassembled WGS sequence"/>
</dbReference>
<dbReference type="GO" id="GO:0016787">
    <property type="term" value="F:hydrolase activity"/>
    <property type="evidence" value="ECO:0007669"/>
    <property type="project" value="UniProtKB-KW"/>
</dbReference>
<organism evidence="6 7">
    <name type="scientific">Terrabacter lapilli</name>
    <dbReference type="NCBI Taxonomy" id="436231"/>
    <lineage>
        <taxon>Bacteria</taxon>
        <taxon>Bacillati</taxon>
        <taxon>Actinomycetota</taxon>
        <taxon>Actinomycetes</taxon>
        <taxon>Micrococcales</taxon>
        <taxon>Intrasporangiaceae</taxon>
        <taxon>Terrabacter</taxon>
    </lineage>
</organism>
<gene>
    <name evidence="6" type="ORF">GCM10009817_27970</name>
</gene>
<dbReference type="SMART" id="SM00640">
    <property type="entry name" value="Glyco_32"/>
    <property type="match status" value="1"/>
</dbReference>
<accession>A0ABN2SDZ8</accession>
<dbReference type="InterPro" id="IPR013148">
    <property type="entry name" value="Glyco_hydro_32_N"/>
</dbReference>
<dbReference type="RefSeq" id="WP_344063663.1">
    <property type="nucleotide sequence ID" value="NZ_BAAAPU010000008.1"/>
</dbReference>
<protein>
    <recommendedName>
        <fullName evidence="2">beta-fructofuranosidase</fullName>
        <ecNumber evidence="2">3.2.1.26</ecNumber>
    </recommendedName>
</protein>
<proteinExistence type="inferred from homology"/>
<comment type="similarity">
    <text evidence="1">Belongs to the glycosyl hydrolase 32 family.</text>
</comment>
<keyword evidence="7" id="KW-1185">Reference proteome</keyword>
<dbReference type="InterPro" id="IPR023296">
    <property type="entry name" value="Glyco_hydro_beta-prop_sf"/>
</dbReference>
<reference evidence="6 7" key="1">
    <citation type="journal article" date="2019" name="Int. J. Syst. Evol. Microbiol.">
        <title>The Global Catalogue of Microorganisms (GCM) 10K type strain sequencing project: providing services to taxonomists for standard genome sequencing and annotation.</title>
        <authorList>
            <consortium name="The Broad Institute Genomics Platform"/>
            <consortium name="The Broad Institute Genome Sequencing Center for Infectious Disease"/>
            <person name="Wu L."/>
            <person name="Ma J."/>
        </authorList>
    </citation>
    <scope>NUCLEOTIDE SEQUENCE [LARGE SCALE GENOMIC DNA]</scope>
    <source>
        <strain evidence="6 7">JCM 15628</strain>
    </source>
</reference>
<evidence type="ECO:0000313" key="6">
    <source>
        <dbReference type="EMBL" id="GAA1984924.1"/>
    </source>
</evidence>
<name>A0ABN2SDZ8_9MICO</name>
<keyword evidence="3 6" id="KW-0378">Hydrolase</keyword>
<evidence type="ECO:0000259" key="5">
    <source>
        <dbReference type="Pfam" id="PF00251"/>
    </source>
</evidence>
<keyword evidence="4" id="KW-0326">Glycosidase</keyword>
<comment type="caution">
    <text evidence="6">The sequence shown here is derived from an EMBL/GenBank/DDBJ whole genome shotgun (WGS) entry which is preliminary data.</text>
</comment>
<dbReference type="PANTHER" id="PTHR43101:SF1">
    <property type="entry name" value="BETA-FRUCTOSIDASE"/>
    <property type="match status" value="1"/>
</dbReference>
<dbReference type="EC" id="3.2.1.26" evidence="2"/>
<evidence type="ECO:0000256" key="3">
    <source>
        <dbReference type="ARBA" id="ARBA00022801"/>
    </source>
</evidence>
<dbReference type="InterPro" id="IPR051214">
    <property type="entry name" value="GH32_Enzymes"/>
</dbReference>
<dbReference type="InterPro" id="IPR001362">
    <property type="entry name" value="Glyco_hydro_32"/>
</dbReference>
<dbReference type="Gene3D" id="2.115.10.20">
    <property type="entry name" value="Glycosyl hydrolase domain, family 43"/>
    <property type="match status" value="1"/>
</dbReference>
<dbReference type="Pfam" id="PF00251">
    <property type="entry name" value="Glyco_hydro_32N"/>
    <property type="match status" value="1"/>
</dbReference>
<evidence type="ECO:0000256" key="2">
    <source>
        <dbReference type="ARBA" id="ARBA00012758"/>
    </source>
</evidence>
<evidence type="ECO:0000313" key="7">
    <source>
        <dbReference type="Proteomes" id="UP001500013"/>
    </source>
</evidence>
<feature type="domain" description="Glycosyl hydrolase family 32 N-terminal" evidence="5">
    <location>
        <begin position="6"/>
        <end position="297"/>
    </location>
</feature>